<accession>A0ABW4J8K4</accession>
<proteinExistence type="predicted"/>
<gene>
    <name evidence="1" type="ORF">ACFQ5M_07800</name>
</gene>
<reference evidence="2" key="1">
    <citation type="journal article" date="2019" name="Int. J. Syst. Evol. Microbiol.">
        <title>The Global Catalogue of Microorganisms (GCM) 10K type strain sequencing project: providing services to taxonomists for standard genome sequencing and annotation.</title>
        <authorList>
            <consortium name="The Broad Institute Genomics Platform"/>
            <consortium name="The Broad Institute Genome Sequencing Center for Infectious Disease"/>
            <person name="Wu L."/>
            <person name="Ma J."/>
        </authorList>
    </citation>
    <scope>NUCLEOTIDE SEQUENCE [LARGE SCALE GENOMIC DNA]</scope>
    <source>
        <strain evidence="2">CCM 8896</strain>
    </source>
</reference>
<dbReference type="EMBL" id="JBHTOP010000022">
    <property type="protein sequence ID" value="MFD1671994.1"/>
    <property type="molecule type" value="Genomic_DNA"/>
</dbReference>
<organism evidence="1 2">
    <name type="scientific">Agrilactobacillus yilanensis</name>
    <dbReference type="NCBI Taxonomy" id="2485997"/>
    <lineage>
        <taxon>Bacteria</taxon>
        <taxon>Bacillati</taxon>
        <taxon>Bacillota</taxon>
        <taxon>Bacilli</taxon>
        <taxon>Lactobacillales</taxon>
        <taxon>Lactobacillaceae</taxon>
        <taxon>Agrilactobacillus</taxon>
    </lineage>
</organism>
<evidence type="ECO:0000313" key="1">
    <source>
        <dbReference type="EMBL" id="MFD1671994.1"/>
    </source>
</evidence>
<evidence type="ECO:0000313" key="2">
    <source>
        <dbReference type="Proteomes" id="UP001597267"/>
    </source>
</evidence>
<protein>
    <submittedName>
        <fullName evidence="1">Uncharacterized protein</fullName>
    </submittedName>
</protein>
<dbReference type="Proteomes" id="UP001597267">
    <property type="component" value="Unassembled WGS sequence"/>
</dbReference>
<dbReference type="RefSeq" id="WP_125715139.1">
    <property type="nucleotide sequence ID" value="NZ_JBHTOP010000022.1"/>
</dbReference>
<sequence>MKKHRKLILILSTIFLSLVLILSLGYAFRRPILKQAQHFLTAQTIPFNWVVDPDKVENGLEVPAVDLSVSQMDTVKKNALKLVTNLNDNFSGKQSDYLFLTTKQAKQLDDWVHDKPHQYIYSITPVSFGKNARGNYVLVSANRYDDTKTIVSYRYRVFYTKNLIVKPNKTQYVATVKNNVPPKFLFEDASVGTDGISTATNFTERIKNALGDGNTYTANSSLKQFKGLAQEMNLSVASAQALQKYLKVSDTDFQNTVITGYELTDVPRVTRFFIVSGTNKQKAYFTLTYDRTQEGFISFEEGIQDATTQK</sequence>
<keyword evidence="2" id="KW-1185">Reference proteome</keyword>
<comment type="caution">
    <text evidence="1">The sequence shown here is derived from an EMBL/GenBank/DDBJ whole genome shotgun (WGS) entry which is preliminary data.</text>
</comment>
<name>A0ABW4J8K4_9LACO</name>